<name>A0A1C3Y383_9HYPH</name>
<dbReference type="EMBL" id="FMAJ01000005">
    <property type="protein sequence ID" value="SCB58937.1"/>
    <property type="molecule type" value="Genomic_DNA"/>
</dbReference>
<proteinExistence type="predicted"/>
<gene>
    <name evidence="1" type="ORF">GA0061105_105409</name>
</gene>
<dbReference type="Proteomes" id="UP000198723">
    <property type="component" value="Unassembled WGS sequence"/>
</dbReference>
<sequence length="63" mass="6992">MICRPSSKIIAEWITFFVVENGRNITDDDFEVLPEKMADIGTRVLAKLDDHGKAAAFIKALGI</sequence>
<evidence type="ECO:0000313" key="1">
    <source>
        <dbReference type="EMBL" id="SCB58937.1"/>
    </source>
</evidence>
<dbReference type="AlphaFoldDB" id="A0A1C3Y383"/>
<organism evidence="1 2">
    <name type="scientific">Rhizobium aethiopicum</name>
    <dbReference type="NCBI Taxonomy" id="1138170"/>
    <lineage>
        <taxon>Bacteria</taxon>
        <taxon>Pseudomonadati</taxon>
        <taxon>Pseudomonadota</taxon>
        <taxon>Alphaproteobacteria</taxon>
        <taxon>Hyphomicrobiales</taxon>
        <taxon>Rhizobiaceae</taxon>
        <taxon>Rhizobium/Agrobacterium group</taxon>
        <taxon>Rhizobium</taxon>
    </lineage>
</organism>
<evidence type="ECO:0000313" key="2">
    <source>
        <dbReference type="Proteomes" id="UP000198723"/>
    </source>
</evidence>
<protein>
    <submittedName>
        <fullName evidence="1">Uncharacterized protein</fullName>
    </submittedName>
</protein>
<accession>A0A1C3Y383</accession>
<reference evidence="1 2" key="1">
    <citation type="submission" date="2016-08" db="EMBL/GenBank/DDBJ databases">
        <authorList>
            <person name="Seilhamer J.J."/>
        </authorList>
    </citation>
    <scope>NUCLEOTIDE SEQUENCE [LARGE SCALE GENOMIC DNA]</scope>
    <source>
        <strain evidence="1 2">HBR26</strain>
    </source>
</reference>